<proteinExistence type="predicted"/>
<feature type="compositionally biased region" description="Polar residues" evidence="2">
    <location>
        <begin position="221"/>
        <end position="234"/>
    </location>
</feature>
<feature type="compositionally biased region" description="Polar residues" evidence="2">
    <location>
        <begin position="173"/>
        <end position="184"/>
    </location>
</feature>
<evidence type="ECO:0000313" key="3">
    <source>
        <dbReference type="EMBL" id="CAD7250775.1"/>
    </source>
</evidence>
<evidence type="ECO:0008006" key="5">
    <source>
        <dbReference type="Google" id="ProtNLM"/>
    </source>
</evidence>
<keyword evidence="1" id="KW-0175">Coiled coil</keyword>
<organism evidence="3">
    <name type="scientific">Darwinula stevensoni</name>
    <dbReference type="NCBI Taxonomy" id="69355"/>
    <lineage>
        <taxon>Eukaryota</taxon>
        <taxon>Metazoa</taxon>
        <taxon>Ecdysozoa</taxon>
        <taxon>Arthropoda</taxon>
        <taxon>Crustacea</taxon>
        <taxon>Oligostraca</taxon>
        <taxon>Ostracoda</taxon>
        <taxon>Podocopa</taxon>
        <taxon>Podocopida</taxon>
        <taxon>Darwinulocopina</taxon>
        <taxon>Darwinuloidea</taxon>
        <taxon>Darwinulidae</taxon>
        <taxon>Darwinula</taxon>
    </lineage>
</organism>
<dbReference type="Proteomes" id="UP000677054">
    <property type="component" value="Unassembled WGS sequence"/>
</dbReference>
<reference evidence="3" key="1">
    <citation type="submission" date="2020-11" db="EMBL/GenBank/DDBJ databases">
        <authorList>
            <person name="Tran Van P."/>
        </authorList>
    </citation>
    <scope>NUCLEOTIDE SEQUENCE</scope>
</reference>
<dbReference type="EMBL" id="LR902582">
    <property type="protein sequence ID" value="CAD7250775.1"/>
    <property type="molecule type" value="Genomic_DNA"/>
</dbReference>
<feature type="region of interest" description="Disordered" evidence="2">
    <location>
        <begin position="58"/>
        <end position="86"/>
    </location>
</feature>
<evidence type="ECO:0000256" key="2">
    <source>
        <dbReference type="SAM" id="MobiDB-lite"/>
    </source>
</evidence>
<accession>A0A7R9AAV9</accession>
<feature type="region of interest" description="Disordered" evidence="2">
    <location>
        <begin position="173"/>
        <end position="255"/>
    </location>
</feature>
<feature type="region of interest" description="Disordered" evidence="2">
    <location>
        <begin position="106"/>
        <end position="132"/>
    </location>
</feature>
<name>A0A7R9AAV9_9CRUS</name>
<protein>
    <recommendedName>
        <fullName evidence="5">Endosome-associated-trafficking regulator 1</fullName>
    </recommendedName>
</protein>
<dbReference type="EMBL" id="CAJPEV010003065">
    <property type="protein sequence ID" value="CAG0898811.1"/>
    <property type="molecule type" value="Genomic_DNA"/>
</dbReference>
<feature type="coiled-coil region" evidence="1">
    <location>
        <begin position="279"/>
        <end position="313"/>
    </location>
</feature>
<dbReference type="OrthoDB" id="6499155at2759"/>
<feature type="compositionally biased region" description="Polar residues" evidence="2">
    <location>
        <begin position="243"/>
        <end position="255"/>
    </location>
</feature>
<gene>
    <name evidence="3" type="ORF">DSTB1V02_LOCUS10544</name>
</gene>
<sequence length="382" mass="41281">MPSRPTASDVASTRHALGVAAPAAEAVMLTPPVGMAMQRLDTSPIRREENALSFRQFLARGSGGAGARPKRRQNQELNPIGDPPENIVTERLPDFVKDYMSPSGSFGQEVSENGDRCERTHGSAPPDLRAGLPDFTADARIPCASELEAQSSPSLNGFPCDLTRVENRPSHIVNSQGMPASGHSSKLPDFLPDSAIPSSFPKDHETRLRGSAHGSAHDMSNRSAESVNLPSSDQPPLRFPNRCSASDSSTELSISGTNGNPLFDVNILKEQLDENIMRRIRAEREVLHLQQKLSSVEEQLKILSEENAMLRRRNLNPLASGTIENTVAQIYQVADNAEHHLRQLLSGVDSLRLITSALDAIETSTNQHVLHSEEGASGGGTA</sequence>
<dbReference type="AlphaFoldDB" id="A0A7R9AAV9"/>
<evidence type="ECO:0000313" key="4">
    <source>
        <dbReference type="Proteomes" id="UP000677054"/>
    </source>
</evidence>
<keyword evidence="4" id="KW-1185">Reference proteome</keyword>
<evidence type="ECO:0000256" key="1">
    <source>
        <dbReference type="SAM" id="Coils"/>
    </source>
</evidence>